<dbReference type="STRING" id="1120996.SAMN02746066_04229"/>
<dbReference type="OrthoDB" id="9809205at2"/>
<dbReference type="AlphaFoldDB" id="A0A1M7N549"/>
<dbReference type="SUPFAM" id="SSF52540">
    <property type="entry name" value="P-loop containing nucleoside triphosphate hydrolases"/>
    <property type="match status" value="1"/>
</dbReference>
<accession>A0A1M7N549</accession>
<evidence type="ECO:0000256" key="1">
    <source>
        <dbReference type="ARBA" id="ARBA00005417"/>
    </source>
</evidence>
<evidence type="ECO:0000256" key="2">
    <source>
        <dbReference type="ARBA" id="ARBA00022448"/>
    </source>
</evidence>
<dbReference type="PANTHER" id="PTHR43335">
    <property type="entry name" value="ABC TRANSPORTER, ATP-BINDING PROTEIN"/>
    <property type="match status" value="1"/>
</dbReference>
<feature type="domain" description="ABC transporter" evidence="3">
    <location>
        <begin position="5"/>
        <end position="205"/>
    </location>
</feature>
<dbReference type="InterPro" id="IPR027417">
    <property type="entry name" value="P-loop_NTPase"/>
</dbReference>
<comment type="similarity">
    <text evidence="1">Belongs to the ABC transporter superfamily.</text>
</comment>
<name>A0A1M7N549_9FIRM</name>
<dbReference type="EMBL" id="FRCP01000025">
    <property type="protein sequence ID" value="SHM98726.1"/>
    <property type="molecule type" value="Genomic_DNA"/>
</dbReference>
<dbReference type="InterPro" id="IPR003439">
    <property type="entry name" value="ABC_transporter-like_ATP-bd"/>
</dbReference>
<protein>
    <submittedName>
        <fullName evidence="4">ABC-2 type transport system ATP-binding protein</fullName>
    </submittedName>
</protein>
<proteinExistence type="inferred from homology"/>
<dbReference type="Pfam" id="PF00005">
    <property type="entry name" value="ABC_tran"/>
    <property type="match status" value="1"/>
</dbReference>
<keyword evidence="2" id="KW-0813">Transport</keyword>
<dbReference type="PROSITE" id="PS50893">
    <property type="entry name" value="ABC_TRANSPORTER_2"/>
    <property type="match status" value="1"/>
</dbReference>
<gene>
    <name evidence="4" type="ORF">SAMN02746066_04229</name>
</gene>
<keyword evidence="5" id="KW-1185">Reference proteome</keyword>
<organism evidence="4 5">
    <name type="scientific">Anaerosporobacter mobilis DSM 15930</name>
    <dbReference type="NCBI Taxonomy" id="1120996"/>
    <lineage>
        <taxon>Bacteria</taxon>
        <taxon>Bacillati</taxon>
        <taxon>Bacillota</taxon>
        <taxon>Clostridia</taxon>
        <taxon>Lachnospirales</taxon>
        <taxon>Lachnospiraceae</taxon>
        <taxon>Anaerosporobacter</taxon>
    </lineage>
</organism>
<dbReference type="GO" id="GO:0016887">
    <property type="term" value="F:ATP hydrolysis activity"/>
    <property type="evidence" value="ECO:0007669"/>
    <property type="project" value="InterPro"/>
</dbReference>
<dbReference type="Gene3D" id="3.40.50.300">
    <property type="entry name" value="P-loop containing nucleotide triphosphate hydrolases"/>
    <property type="match status" value="1"/>
</dbReference>
<keyword evidence="4" id="KW-0067">ATP-binding</keyword>
<dbReference type="Proteomes" id="UP000184038">
    <property type="component" value="Unassembled WGS sequence"/>
</dbReference>
<dbReference type="GO" id="GO:0005524">
    <property type="term" value="F:ATP binding"/>
    <property type="evidence" value="ECO:0007669"/>
    <property type="project" value="UniProtKB-KW"/>
</dbReference>
<dbReference type="RefSeq" id="WP_073291117.1">
    <property type="nucleotide sequence ID" value="NZ_FRCP01000025.1"/>
</dbReference>
<sequence>MKYELRLEGVTKRYEGHTIVENISLAINKGTVVGFVGSNYEKVSLFMQLLAGEITPCQGEIYYKDESLRLYGQVPRHVGVYISDIGFLTEYTGFKNLKYIAGINEIAREKEICEAMAFVGISPTNNRKVLRYSDRMRQKLSIAQAIMEGQKMLLIDAGVFTAANEGNHADIRKILAKLKKLGYTIGIASEKEEYIERICDEIVLI</sequence>
<keyword evidence="4" id="KW-0547">Nucleotide-binding</keyword>
<evidence type="ECO:0000259" key="3">
    <source>
        <dbReference type="PROSITE" id="PS50893"/>
    </source>
</evidence>
<reference evidence="4 5" key="1">
    <citation type="submission" date="2016-11" db="EMBL/GenBank/DDBJ databases">
        <authorList>
            <person name="Jaros S."/>
            <person name="Januszkiewicz K."/>
            <person name="Wedrychowicz H."/>
        </authorList>
    </citation>
    <scope>NUCLEOTIDE SEQUENCE [LARGE SCALE GENOMIC DNA]</scope>
    <source>
        <strain evidence="4 5">DSM 15930</strain>
    </source>
</reference>
<evidence type="ECO:0000313" key="4">
    <source>
        <dbReference type="EMBL" id="SHM98726.1"/>
    </source>
</evidence>
<evidence type="ECO:0000313" key="5">
    <source>
        <dbReference type="Proteomes" id="UP000184038"/>
    </source>
</evidence>